<protein>
    <submittedName>
        <fullName evidence="1">7177_t:CDS:1</fullName>
    </submittedName>
</protein>
<dbReference type="EMBL" id="CAJVQA010013053">
    <property type="protein sequence ID" value="CAG8721523.1"/>
    <property type="molecule type" value="Genomic_DNA"/>
</dbReference>
<evidence type="ECO:0000313" key="2">
    <source>
        <dbReference type="Proteomes" id="UP000789759"/>
    </source>
</evidence>
<dbReference type="AlphaFoldDB" id="A0A9N9I5E3"/>
<accession>A0A9N9I5E3</accession>
<proteinExistence type="predicted"/>
<organism evidence="1 2">
    <name type="scientific">Cetraspora pellucida</name>
    <dbReference type="NCBI Taxonomy" id="1433469"/>
    <lineage>
        <taxon>Eukaryota</taxon>
        <taxon>Fungi</taxon>
        <taxon>Fungi incertae sedis</taxon>
        <taxon>Mucoromycota</taxon>
        <taxon>Glomeromycotina</taxon>
        <taxon>Glomeromycetes</taxon>
        <taxon>Diversisporales</taxon>
        <taxon>Gigasporaceae</taxon>
        <taxon>Cetraspora</taxon>
    </lineage>
</organism>
<sequence length="302" mass="36552">MWTSISLCPSDRISSKQIKTQENISVNDLLVVTLIRKAKLSNLFKPTEVPLKFLMLVEMCIIRKKRKAELFTTSNRASNLIYLIDIHSLQYLSQKLNPELRNLVIPIAIDKKNRRLPKPFNNHPGYDLKYVELYINKYCGINDYQRFFDELFETERRYDTLLVIKPYKTPVQWAIRVRVPLQELISERKRSVYHVHALFLAFSKGRYVKILEPKDLMQEHWDHDCNKPKTRDGSAKIIQNVWRRFQEKTREQFNQWCTKWIELYKNNPMMRSSIINRQYKEYYILDNWIEWKKSQLQIRFQK</sequence>
<keyword evidence="2" id="KW-1185">Reference proteome</keyword>
<dbReference type="Proteomes" id="UP000789759">
    <property type="component" value="Unassembled WGS sequence"/>
</dbReference>
<comment type="caution">
    <text evidence="1">The sequence shown here is derived from an EMBL/GenBank/DDBJ whole genome shotgun (WGS) entry which is preliminary data.</text>
</comment>
<evidence type="ECO:0000313" key="1">
    <source>
        <dbReference type="EMBL" id="CAG8721523.1"/>
    </source>
</evidence>
<gene>
    <name evidence="1" type="ORF">CPELLU_LOCUS12927</name>
</gene>
<reference evidence="1" key="1">
    <citation type="submission" date="2021-06" db="EMBL/GenBank/DDBJ databases">
        <authorList>
            <person name="Kallberg Y."/>
            <person name="Tangrot J."/>
            <person name="Rosling A."/>
        </authorList>
    </citation>
    <scope>NUCLEOTIDE SEQUENCE</scope>
    <source>
        <strain evidence="1">FL966</strain>
    </source>
</reference>
<name>A0A9N9I5E3_9GLOM</name>
<dbReference type="OrthoDB" id="2303151at2759"/>